<comment type="subcellular location">
    <subcellularLocation>
        <location evidence="1 7">Cell membrane</location>
        <topology evidence="1 7">Multi-pass membrane protein</topology>
    </subcellularLocation>
</comment>
<name>A0A2V5KCM8_9BACL</name>
<comment type="caution">
    <text evidence="9">The sequence shown here is derived from an EMBL/GenBank/DDBJ whole genome shotgun (WGS) entry which is preliminary data.</text>
</comment>
<dbReference type="Pfam" id="PF00528">
    <property type="entry name" value="BPD_transp_1"/>
    <property type="match status" value="1"/>
</dbReference>
<accession>A0A2V5KCM8</accession>
<feature type="transmembrane region" description="Helical" evidence="7">
    <location>
        <begin position="144"/>
        <end position="164"/>
    </location>
</feature>
<dbReference type="EMBL" id="QJVJ01000003">
    <property type="protein sequence ID" value="PYI55713.1"/>
    <property type="molecule type" value="Genomic_DNA"/>
</dbReference>
<dbReference type="PANTHER" id="PTHR43744">
    <property type="entry name" value="ABC TRANSPORTER PERMEASE PROTEIN MG189-RELATED-RELATED"/>
    <property type="match status" value="1"/>
</dbReference>
<evidence type="ECO:0000313" key="9">
    <source>
        <dbReference type="EMBL" id="PYI55713.1"/>
    </source>
</evidence>
<feature type="transmembrane region" description="Helical" evidence="7">
    <location>
        <begin position="112"/>
        <end position="132"/>
    </location>
</feature>
<evidence type="ECO:0000256" key="6">
    <source>
        <dbReference type="ARBA" id="ARBA00023136"/>
    </source>
</evidence>
<evidence type="ECO:0000256" key="7">
    <source>
        <dbReference type="RuleBase" id="RU363032"/>
    </source>
</evidence>
<dbReference type="PROSITE" id="PS50928">
    <property type="entry name" value="ABC_TM1"/>
    <property type="match status" value="1"/>
</dbReference>
<feature type="transmembrane region" description="Helical" evidence="7">
    <location>
        <begin position="12"/>
        <end position="34"/>
    </location>
</feature>
<feature type="domain" description="ABC transmembrane type-1" evidence="8">
    <location>
        <begin position="77"/>
        <end position="275"/>
    </location>
</feature>
<evidence type="ECO:0000256" key="1">
    <source>
        <dbReference type="ARBA" id="ARBA00004651"/>
    </source>
</evidence>
<dbReference type="InterPro" id="IPR000515">
    <property type="entry name" value="MetI-like"/>
</dbReference>
<dbReference type="CDD" id="cd06261">
    <property type="entry name" value="TM_PBP2"/>
    <property type="match status" value="1"/>
</dbReference>
<evidence type="ECO:0000256" key="5">
    <source>
        <dbReference type="ARBA" id="ARBA00022989"/>
    </source>
</evidence>
<dbReference type="Gene3D" id="1.10.3720.10">
    <property type="entry name" value="MetI-like"/>
    <property type="match status" value="1"/>
</dbReference>
<dbReference type="GO" id="GO:0005886">
    <property type="term" value="C:plasma membrane"/>
    <property type="evidence" value="ECO:0007669"/>
    <property type="project" value="UniProtKB-SubCell"/>
</dbReference>
<feature type="transmembrane region" description="Helical" evidence="7">
    <location>
        <begin position="256"/>
        <end position="275"/>
    </location>
</feature>
<dbReference type="Proteomes" id="UP000247476">
    <property type="component" value="Unassembled WGS sequence"/>
</dbReference>
<reference evidence="9 10" key="1">
    <citation type="submission" date="2018-05" db="EMBL/GenBank/DDBJ databases">
        <title>Paenibacillus flagellatus sp. nov., isolated from selenium mineral soil.</title>
        <authorList>
            <person name="Dai X."/>
        </authorList>
    </citation>
    <scope>NUCLEOTIDE SEQUENCE [LARGE SCALE GENOMIC DNA]</scope>
    <source>
        <strain evidence="9 10">DXL2</strain>
    </source>
</reference>
<evidence type="ECO:0000256" key="2">
    <source>
        <dbReference type="ARBA" id="ARBA00022448"/>
    </source>
</evidence>
<keyword evidence="4 7" id="KW-0812">Transmembrane</keyword>
<evidence type="ECO:0000256" key="4">
    <source>
        <dbReference type="ARBA" id="ARBA00022692"/>
    </source>
</evidence>
<feature type="transmembrane region" description="Helical" evidence="7">
    <location>
        <begin position="185"/>
        <end position="204"/>
    </location>
</feature>
<keyword evidence="5 7" id="KW-1133">Transmembrane helix</keyword>
<protein>
    <submittedName>
        <fullName evidence="9">ABC transporter permease</fullName>
    </submittedName>
</protein>
<evidence type="ECO:0000256" key="3">
    <source>
        <dbReference type="ARBA" id="ARBA00022475"/>
    </source>
</evidence>
<sequence>MSTMIRKSTGSRLFDWGNTLFLTVFCAVTFYPLWHEISMSFSSTAGALRGGLFLGPREFTVAAYESVFESSFIWLAYRNSIIVAVCGTLLHVLLTAMTAYPLNRSSLPGVKVITFLVLFTMLFGGGLIPTYLLVKSLGLINSLWALIIPGMISAFNVIVMQSFMRTIPDEIEESATIDGANPLRIFFTIVLPLCKPVLATIALWECVGLWNNFMQALIYLNDKSLYTLPLLLKQIIAGQQLVAESGQTTESSTESVIAATIVVSIIPVMCVYPFLQKYFMKGTMLGSVKS</sequence>
<keyword evidence="3" id="KW-1003">Cell membrane</keyword>
<organism evidence="9 10">
    <name type="scientific">Paenibacillus flagellatus</name>
    <dbReference type="NCBI Taxonomy" id="2211139"/>
    <lineage>
        <taxon>Bacteria</taxon>
        <taxon>Bacillati</taxon>
        <taxon>Bacillota</taxon>
        <taxon>Bacilli</taxon>
        <taxon>Bacillales</taxon>
        <taxon>Paenibacillaceae</taxon>
        <taxon>Paenibacillus</taxon>
    </lineage>
</organism>
<dbReference type="GO" id="GO:0055085">
    <property type="term" value="P:transmembrane transport"/>
    <property type="evidence" value="ECO:0007669"/>
    <property type="project" value="InterPro"/>
</dbReference>
<proteinExistence type="inferred from homology"/>
<evidence type="ECO:0000313" key="10">
    <source>
        <dbReference type="Proteomes" id="UP000247476"/>
    </source>
</evidence>
<dbReference type="AlphaFoldDB" id="A0A2V5KCM8"/>
<keyword evidence="10" id="KW-1185">Reference proteome</keyword>
<comment type="similarity">
    <text evidence="7">Belongs to the binding-protein-dependent transport system permease family.</text>
</comment>
<evidence type="ECO:0000259" key="8">
    <source>
        <dbReference type="PROSITE" id="PS50928"/>
    </source>
</evidence>
<dbReference type="SUPFAM" id="SSF161098">
    <property type="entry name" value="MetI-like"/>
    <property type="match status" value="1"/>
</dbReference>
<feature type="transmembrane region" description="Helical" evidence="7">
    <location>
        <begin position="81"/>
        <end position="100"/>
    </location>
</feature>
<keyword evidence="2 7" id="KW-0813">Transport</keyword>
<dbReference type="InterPro" id="IPR035906">
    <property type="entry name" value="MetI-like_sf"/>
</dbReference>
<keyword evidence="6 7" id="KW-0472">Membrane</keyword>
<dbReference type="PANTHER" id="PTHR43744:SF9">
    <property type="entry name" value="POLYGALACTURONAN_RHAMNOGALACTURONAN TRANSPORT SYSTEM PERMEASE PROTEIN YTCP"/>
    <property type="match status" value="1"/>
</dbReference>
<gene>
    <name evidence="9" type="ORF">DLM86_08280</name>
</gene>